<proteinExistence type="predicted"/>
<evidence type="ECO:0008006" key="8">
    <source>
        <dbReference type="Google" id="ProtNLM"/>
    </source>
</evidence>
<dbReference type="SUPFAM" id="SSF56300">
    <property type="entry name" value="Metallo-dependent phosphatases"/>
    <property type="match status" value="1"/>
</dbReference>
<comment type="subcellular location">
    <subcellularLocation>
        <location evidence="1">Membrane</location>
    </subcellularLocation>
</comment>
<gene>
    <name evidence="6" type="ORF">GSY63_05235</name>
</gene>
<keyword evidence="7" id="KW-1185">Reference proteome</keyword>
<evidence type="ECO:0000256" key="2">
    <source>
        <dbReference type="ARBA" id="ARBA00023136"/>
    </source>
</evidence>
<feature type="domain" description="Calcineurin-like phosphoesterase" evidence="4">
    <location>
        <begin position="49"/>
        <end position="223"/>
    </location>
</feature>
<reference evidence="6" key="1">
    <citation type="submission" date="2020-01" db="EMBL/GenBank/DDBJ databases">
        <authorList>
            <person name="Seo Y.L."/>
        </authorList>
    </citation>
    <scope>NUCLEOTIDE SEQUENCE</scope>
    <source>
        <strain evidence="6">R11</strain>
    </source>
</reference>
<dbReference type="RefSeq" id="WP_166584771.1">
    <property type="nucleotide sequence ID" value="NZ_WWEO01000039.1"/>
</dbReference>
<dbReference type="Pfam" id="PF00149">
    <property type="entry name" value="Metallophos"/>
    <property type="match status" value="1"/>
</dbReference>
<dbReference type="AlphaFoldDB" id="A0A966DSY7"/>
<keyword evidence="2" id="KW-0472">Membrane</keyword>
<dbReference type="InterPro" id="IPR004843">
    <property type="entry name" value="Calcineurin-like_PHP"/>
</dbReference>
<dbReference type="Proteomes" id="UP000638732">
    <property type="component" value="Unassembled WGS sequence"/>
</dbReference>
<dbReference type="Pfam" id="PF01103">
    <property type="entry name" value="Omp85"/>
    <property type="match status" value="1"/>
</dbReference>
<feature type="domain" description="Bacterial surface antigen (D15)" evidence="5">
    <location>
        <begin position="950"/>
        <end position="1114"/>
    </location>
</feature>
<comment type="caution">
    <text evidence="6">The sequence shown here is derived from an EMBL/GenBank/DDBJ whole genome shotgun (WGS) entry which is preliminary data.</text>
</comment>
<dbReference type="Gene3D" id="2.40.160.50">
    <property type="entry name" value="membrane protein fhac: a member of the omp85/tpsb transporter family"/>
    <property type="match status" value="1"/>
</dbReference>
<accession>A0A966DSY7</accession>
<evidence type="ECO:0000256" key="1">
    <source>
        <dbReference type="ARBA" id="ARBA00004370"/>
    </source>
</evidence>
<name>A0A966DSY7_9SPHI</name>
<organism evidence="6 7">
    <name type="scientific">Mucilaginibacter agri</name>
    <dbReference type="NCBI Taxonomy" id="2695265"/>
    <lineage>
        <taxon>Bacteria</taxon>
        <taxon>Pseudomonadati</taxon>
        <taxon>Bacteroidota</taxon>
        <taxon>Sphingobacteriia</taxon>
        <taxon>Sphingobacteriales</taxon>
        <taxon>Sphingobacteriaceae</taxon>
        <taxon>Mucilaginibacter</taxon>
    </lineage>
</organism>
<protein>
    <recommendedName>
        <fullName evidence="8">Calcineurin-like phosphoesterase domain-containing protein</fullName>
    </recommendedName>
</protein>
<evidence type="ECO:0000259" key="4">
    <source>
        <dbReference type="Pfam" id="PF00149"/>
    </source>
</evidence>
<dbReference type="EMBL" id="WWEO01000039">
    <property type="protein sequence ID" value="NCD68752.1"/>
    <property type="molecule type" value="Genomic_DNA"/>
</dbReference>
<dbReference type="Gene3D" id="3.60.21.10">
    <property type="match status" value="2"/>
</dbReference>
<evidence type="ECO:0000313" key="6">
    <source>
        <dbReference type="EMBL" id="NCD68752.1"/>
    </source>
</evidence>
<sequence length="1202" mass="136046">MKKLLCCLLLLAPCVLKAQQNVVQRLIYIGDAGEADKQQGGVLTHAQAKIIPGKTTVFYLGDNIYPTGMGLPGSKEEKETEGILQSQYQPMRAKGAPVYFIPGNHDWDRMGPNGLAKMKRQWEYISEQKDSLLKVLPANGCPGPTEIKINDSLVVIAFDSEWWVYIYSKENPDADCDCKTEDEITARMREILNRNRDKVIMLADHHPFWSYGHHGGYYDILDYFFPLTSVKQNLYIPVPILGAFYPLLRSTFSVTEDQGHPLYKAMINKIDKVFEDYPNVIHVSGHEHGLQFIKDHEQIQVVSGSGAKEAYVKKGKYALYAQTKPGFVTADLLVDKSIKFTYYAGTDTIFKEVFTYTKPYKVAAPLAVSTSKPVTADSIVVKARPEYDQVSNLHRKLYGENYRKEWAAPVKLPVIKVSSYKGGLTPIQYGTVHQTRSLRLRDASGKEWTLSSIEKYPEILLPTARRETYAKSWLTDAMSAQHPYASMMVPVLADAVKVGHTNPVIGWVSPDRKLGFYEKDFAGTICLLEETNPGQKSDNTGLMTRKLNKDNANRVDTLEFYRARLLDWFIGDWDQQQDQWRWTDIQRGKNKYYKAVPRNREAAFFINEGLIPAMAASKWMSPYLKGYKAKKDNINDFYYQGHELDARFLSGISYDTWIQTAKQFAASLTDSVLNTSLHKLPKIAYDLRHKELLKLMQRRRDHLVEAADTYYRFFNRIVDIKATDVDELFIIKDTTGNNVRVSVYRRTPEGGVSYALFSKIFDHTVTKELRIYASKGQDSVSIDDQSAKIKVRVVGGKGKKSYHVISANEHTKVYDKQSNAVFSGPAAETAKISKHFSDDSTTVGYIPVNLFNTTIPQLSTGYNPDDGFWLQGGIKFIRNGFRKSPGSTQEINFMHGFGNNANRLRYTGEWFNALGKADLELQARVYTPEVINYFGQGNNTPFIKDSGYHTYYRAKFDLIGFDAYARFHNKTGSENVRIGPTVQYYHFEGDDKNRLIYNSSLINNYDAGAIDKDKLHAGVNIIYTDDKRSSPILPIWGLYLGIKMQGMAGLNKYSSSYFQVIPELQLYKSVTANSSLVVIDKMGGGLTFGNVPFYQSVFLGGPDNMPGFRQYRFAGEQMFYNNLSARVKLNNLSPYILPGQYGVTATYGLGRVWGNDIASKVWHNSVAAGVYFAPAGLALLELQTGYSKDGWYPYLTLKLKIY</sequence>
<dbReference type="InterPro" id="IPR000184">
    <property type="entry name" value="Bac_surfAg_D15"/>
</dbReference>
<dbReference type="InterPro" id="IPR029052">
    <property type="entry name" value="Metallo-depent_PP-like"/>
</dbReference>
<feature type="chain" id="PRO_5038144149" description="Calcineurin-like phosphoesterase domain-containing protein" evidence="3">
    <location>
        <begin position="19"/>
        <end position="1202"/>
    </location>
</feature>
<keyword evidence="3" id="KW-0732">Signal</keyword>
<evidence type="ECO:0000259" key="5">
    <source>
        <dbReference type="Pfam" id="PF01103"/>
    </source>
</evidence>
<feature type="signal peptide" evidence="3">
    <location>
        <begin position="1"/>
        <end position="18"/>
    </location>
</feature>
<reference evidence="6" key="2">
    <citation type="submission" date="2020-10" db="EMBL/GenBank/DDBJ databases">
        <title>Mucilaginibacter sp. nov., isolated from soil.</title>
        <authorList>
            <person name="Jeon C.O."/>
        </authorList>
    </citation>
    <scope>NUCLEOTIDE SEQUENCE</scope>
    <source>
        <strain evidence="6">R11</strain>
    </source>
</reference>
<dbReference type="GO" id="GO:0016787">
    <property type="term" value="F:hydrolase activity"/>
    <property type="evidence" value="ECO:0007669"/>
    <property type="project" value="InterPro"/>
</dbReference>
<evidence type="ECO:0000256" key="3">
    <source>
        <dbReference type="SAM" id="SignalP"/>
    </source>
</evidence>
<evidence type="ECO:0000313" key="7">
    <source>
        <dbReference type="Proteomes" id="UP000638732"/>
    </source>
</evidence>
<dbReference type="GO" id="GO:0019867">
    <property type="term" value="C:outer membrane"/>
    <property type="evidence" value="ECO:0007669"/>
    <property type="project" value="InterPro"/>
</dbReference>